<evidence type="ECO:0000256" key="2">
    <source>
        <dbReference type="ARBA" id="ARBA00022679"/>
    </source>
</evidence>
<sequence length="408" mass="46910">MSESNLSEIKEITVLCKVLDNFGDIGVVYRLCRSLSDVNGSLKLNLVVSDLETFKRMAQEINPELSFQTYRGWNIFDWNDAETCTKYFSENPPTVVLQTFQCGLPDWLDEIIYGEEFSASKKLCRIVNIEYLTAEKWAEDFHLLRGAARTASVRKYFFMPGFTPKTGGLILDKNFTECLKDKNYRKSKIESLTKSIPFSDEDFKILVFSYPKDFSFFFEAVNEFSQKSSRKIHVYVAPGAGLASFKKTESEYQKANFCVDYLPYLSQEAWDAFLCSMDFLFIRGEDSFARAALSGIPFLWNIYQQDEEFHLVKLKAFLDILNCPKINEISWLYNRNFGLECGPEAIDAWGNISECKNEADAQKKMAELLKAILFNLDGIKPAFRNFSKKTLDLGNLSEKLLDFLPLIK</sequence>
<dbReference type="InterPro" id="IPR016633">
    <property type="entry name" value="EarP"/>
</dbReference>
<name>H7EJR3_9SPIR</name>
<reference evidence="8 9" key="1">
    <citation type="submission" date="2011-09" db="EMBL/GenBank/DDBJ databases">
        <title>The draft genome of Treponema saccharophilum DSM 2985.</title>
        <authorList>
            <consortium name="US DOE Joint Genome Institute (JGI-PGF)"/>
            <person name="Lucas S."/>
            <person name="Copeland A."/>
            <person name="Lapidus A."/>
            <person name="Glavina del Rio T."/>
            <person name="Dalin E."/>
            <person name="Tice H."/>
            <person name="Bruce D."/>
            <person name="Goodwin L."/>
            <person name="Pitluck S."/>
            <person name="Peters L."/>
            <person name="Kyrpides N."/>
            <person name="Mavromatis K."/>
            <person name="Ivanova N."/>
            <person name="Markowitz V."/>
            <person name="Cheng J.-F."/>
            <person name="Hugenholtz P."/>
            <person name="Woyke T."/>
            <person name="Wu D."/>
            <person name="Gronow S."/>
            <person name="Wellnitz S."/>
            <person name="Brambilla E."/>
            <person name="Klenk H.-P."/>
            <person name="Eisen J.A."/>
        </authorList>
    </citation>
    <scope>NUCLEOTIDE SEQUENCE [LARGE SCALE GENOMIC DNA]</scope>
    <source>
        <strain evidence="8 9">DSM 2985</strain>
    </source>
</reference>
<keyword evidence="1" id="KW-0328">Glycosyltransferase</keyword>
<dbReference type="Proteomes" id="UP000003571">
    <property type="component" value="Unassembled WGS sequence"/>
</dbReference>
<dbReference type="eggNOG" id="COG4394">
    <property type="taxonomic scope" value="Bacteria"/>
</dbReference>
<protein>
    <recommendedName>
        <fullName evidence="5">Protein-arginine rhamnosyltransferase</fullName>
    </recommendedName>
    <alternativeName>
        <fullName evidence="6">EF-P arginine rhamnosyltransferase</fullName>
    </alternativeName>
</protein>
<comment type="catalytic activity">
    <reaction evidence="7">
        <text>dTDP-beta-L-rhamnose + L-arginyl-[protein] = N(omega)-(alpha-L-rhamnosyl)-L-arginyl-[protein] + dTDP + H(+)</text>
        <dbReference type="Rhea" id="RHEA:66692"/>
        <dbReference type="Rhea" id="RHEA-COMP:10532"/>
        <dbReference type="Rhea" id="RHEA-COMP:17096"/>
        <dbReference type="ChEBI" id="CHEBI:15378"/>
        <dbReference type="ChEBI" id="CHEBI:29965"/>
        <dbReference type="ChEBI" id="CHEBI:57510"/>
        <dbReference type="ChEBI" id="CHEBI:58369"/>
        <dbReference type="ChEBI" id="CHEBI:167445"/>
    </reaction>
    <physiologicalReaction direction="left-to-right" evidence="7">
        <dbReference type="Rhea" id="RHEA:66693"/>
    </physiologicalReaction>
</comment>
<dbReference type="PATRIC" id="fig|907348.3.peg.1110"/>
<dbReference type="OrthoDB" id="209085at2"/>
<comment type="caution">
    <text evidence="8">The sequence shown here is derived from an EMBL/GenBank/DDBJ whole genome shotgun (WGS) entry which is preliminary data.</text>
</comment>
<evidence type="ECO:0000256" key="3">
    <source>
        <dbReference type="ARBA" id="ARBA00024303"/>
    </source>
</evidence>
<evidence type="ECO:0000256" key="5">
    <source>
        <dbReference type="ARBA" id="ARBA00024416"/>
    </source>
</evidence>
<dbReference type="GO" id="GO:0106361">
    <property type="term" value="F:protein-arginine rhamnosyltransferase activity"/>
    <property type="evidence" value="ECO:0007669"/>
    <property type="project" value="InterPro"/>
</dbReference>
<evidence type="ECO:0000313" key="9">
    <source>
        <dbReference type="Proteomes" id="UP000003571"/>
    </source>
</evidence>
<evidence type="ECO:0000256" key="1">
    <source>
        <dbReference type="ARBA" id="ARBA00022676"/>
    </source>
</evidence>
<evidence type="ECO:0000313" key="8">
    <source>
        <dbReference type="EMBL" id="EIC02183.1"/>
    </source>
</evidence>
<dbReference type="AlphaFoldDB" id="H7EJR3"/>
<organism evidence="8 9">
    <name type="scientific">Treponema saccharophilum DSM 2985</name>
    <dbReference type="NCBI Taxonomy" id="907348"/>
    <lineage>
        <taxon>Bacteria</taxon>
        <taxon>Pseudomonadati</taxon>
        <taxon>Spirochaetota</taxon>
        <taxon>Spirochaetia</taxon>
        <taxon>Spirochaetales</taxon>
        <taxon>Treponemataceae</taxon>
        <taxon>Treponema</taxon>
    </lineage>
</organism>
<dbReference type="Pfam" id="PF10093">
    <property type="entry name" value="EarP"/>
    <property type="match status" value="1"/>
</dbReference>
<gene>
    <name evidence="8" type="ORF">TresaDRAFT_2163</name>
</gene>
<accession>H7EJR3</accession>
<evidence type="ECO:0000256" key="7">
    <source>
        <dbReference type="ARBA" id="ARBA00048472"/>
    </source>
</evidence>
<comment type="similarity">
    <text evidence="4">Belongs to the glycosyltransferase 104 family.</text>
</comment>
<dbReference type="RefSeq" id="WP_002703567.1">
    <property type="nucleotide sequence ID" value="NZ_AGRW01000042.1"/>
</dbReference>
<comment type="function">
    <text evidence="3">Protein-arginine rhamnosyltransferase that catalyzes the transfer of a single rhamnose to elongation factor P (EF-P) on 'Lys-32', a modification required for EF-P-dependent rescue of polyproline stalled ribosomes.</text>
</comment>
<evidence type="ECO:0000256" key="4">
    <source>
        <dbReference type="ARBA" id="ARBA00024346"/>
    </source>
</evidence>
<proteinExistence type="inferred from homology"/>
<keyword evidence="9" id="KW-1185">Reference proteome</keyword>
<dbReference type="EMBL" id="AGRW01000042">
    <property type="protein sequence ID" value="EIC02183.1"/>
    <property type="molecule type" value="Genomic_DNA"/>
</dbReference>
<keyword evidence="2" id="KW-0808">Transferase</keyword>
<evidence type="ECO:0000256" key="6">
    <source>
        <dbReference type="ARBA" id="ARBA00030025"/>
    </source>
</evidence>
<dbReference type="STRING" id="907348.TresaDRAFT_2163"/>